<feature type="region of interest" description="Disordered" evidence="6">
    <location>
        <begin position="1"/>
        <end position="139"/>
    </location>
</feature>
<evidence type="ECO:0000313" key="10">
    <source>
        <dbReference type="EMBL" id="KAF4303131.1"/>
    </source>
</evidence>
<feature type="compositionally biased region" description="Gly residues" evidence="6">
    <location>
        <begin position="2351"/>
        <end position="2364"/>
    </location>
</feature>
<sequence length="2465" mass="271889">MPPPIKRKRSERGPYNSQDTGDGVGRPSPHRPQNLNLAQQNQYAGNGGRGGRGGRRDSRGGARGRGERETGSPVTGGSNAQSPVSRASPSSLSRPDTNNPPSPTQTMARPPSAQASARPPMPQERPAPPPQPVQQPPAAKPPIKFVYQHITDEQKAAWRTSGRKAVLEAAVQAQEKEDDLTLSIIFQEVVRAGLDDRIDPADAGRFIKEVLAEAGEAAAENASMFLDTVAVSTSLDSVTRGLWDLLVATGIPPMQMKEELDISQLQELGMVRKTFERMGTRIATNQLYRQSNYNLLREESEGYAKLMTEYFTTSNNEEPTWAAAAAAFQRVKALIGAFDLDVGRALDVTLDVFANLMIRHYRFFVKFMRASSWWPEEKSYENLGWETLGIESLPRWAQPGASGYQHTENDVAEIQELCEERDRKFWGRVREVGLAAFFELGGRRIINGEITLETGESIAEKLEKAEREKGMRDGAKPEDITEAEYNKEWMAVTKTLPPPGNRVAAQLLGFKLRFYASSARDPEDRFPENLVFLAALLIKIGFISLRDLYLHLYPLDKDMTEVKEKLLKEKEERERRNRPGGGQLNALAMAGALADDTLPAPTVASRLREAESSRASSAKPDDKSATPKSERPEEGSNDPLGEPTDQKIALLKSLLCIGAIPESLYILGKFPWLPDVHPDLPEYIHRLLHHSINKVYNALQPLQGRDQVRLVKKPEVEKGGAEKGELKSIDPPPRRTLRWASVEKQGSHNDSQIVDYRFYWEDWSNNVPVCQTVDDFFLLCSSFLNFSGVKIGQDPALLTKLARIGKWSLANDASEENFSRWIDLCKRLLVPALSLTKANPGVVNEVFDLLKLFPTATRYSIYAEWYTGATSRNPDIKSAFDQSTAETKDVLKRISKTNTKQMARALAKVAYSSPGIVFKVALNQIESYNNLVQVIVECGRYFTYLGYDVLTWSLMTSLGGKGRSRQQEDGMLISPWLQSLAFFAGSVFKRYTVMNATPILQYVIYQLKNGNSTDLEVLEQIMTQMTGIPAAPSFNDKQLLAMAGGDLLQAQILETIQDFRNQPSFRGPAKRLLKALTEPGLAGVLLIAIAQEHQLYPHSEAAAEAPLKPLAANLDKLTQVFFQYLAVLRSNLSTKEFDAAIPDVVSLMKEFGVDADFAFAVSRHSLSQAVLEIDMANADEEKKLKEEQGKNKEETKAESQEKPTANGDVDMADAPEEDQEKGEETNGEVKEETPVKEERDEKQEVAVAAPTPSGSTPTPATADEPWHPVIKELMERLRTTLPENFEDKMSLSFYATFWQLSLNDIHVPTAGYDDEFKSINQKISAVISDRSDVSVAGIKKRDTKKKELNDLLDRLRAEMKAQVQAYQMVRTRLQKEKSHWFAKHKLAMSPALHDNIIQECFLPRLLLSPFDAQYVYRMLFYLHSAGTPGFRTMFLIDRILREKQLTALIFICTQREAENLGRFLNQLLQELRKWHADSSSYEKQAYGQKKDLPGFARKFNEEKQPETFLTYEDYRRLLYKWHVSLNNALKACLTGGEYMHIVNAIIVLNAIHENFPIINFMGKQMLESIMKLGKEDPRDDVKLKATSLIGPLKKTESQWMLPQAFKLVGPTFNPSTNHYIYTKQFKQADPNSAQKPASRATTEGASTPQPVQAKLNASAPEFKPSPHSNGATTNGTKGDMDAEDGEIDDKKGRVDKVTVPVAGEVLMQTPSPRLRHHPAKVHILARILAGINHLGLPVVVNLTHCQTDRTLNLLGIEWVRDKENAHRDMTDAVRPTMTTVALNALEMCREISQIALEMALLAVDPAAGVQVDPEKRGRTTEEDLCLVKVVGLLRNGMNLRHAVVHSIRPVTARVAALHLISKANLEMDATGSLAQCHRLLSVLTSTLIAPAGSMSVLDLASYLIGHLVPAIEPNFRSDRDGRRDRGSRPHSPRRGDERAPAFPPRDDYRDERGPPSQDRLPPSYPSSRDRRDDPNSIPPTGPRSDRPTRGDYSGPPSRGGRELFEPSTPRPPPADPNHGRLNQDFMPPRSSDPSYGRLNAPDPPPPSGPRGRGGARGGRNQSGSVPQSPISERGPPSGPNADRREFRESYDQRPPTPSNEQGADTSGIHPDRLRQIPGARSDMPAPSSSFPPSGPRGSHRQSNSGPALTSPTGRNPPTGPASSSERRQEDKRFAGINNMLQSNTSSGYRNDPSTSTSDRGASIRGRAGGGRPGGTNSPAHSQPSTPVPLHLDAPPRGGSDGRPDLLPRGPGGGEAGGDERDHRSRRDRGERRSGRHRSTSPRDREGGSSRDKRGGAAAPGDVPPPPPPPPRESRRSGRSGNDEREGGGHREKRGGPRESWGDDGSGVPSGPYGGGPQNGEGGGARSMRNGPDGGNSRSSGREMREPREPSSSSHHREGRESRTGDRGEREPRESRGERKRNRGGADVDGGAHGGAHGSAAAAAAAAAESGSSKRPRRGREREDRG</sequence>
<feature type="domain" description="THO complex subunitTHOC2 N-terminal" evidence="8">
    <location>
        <begin position="906"/>
        <end position="981"/>
    </location>
</feature>
<organism evidence="10 11">
    <name type="scientific">Botryosphaeria dothidea</name>
    <dbReference type="NCBI Taxonomy" id="55169"/>
    <lineage>
        <taxon>Eukaryota</taxon>
        <taxon>Fungi</taxon>
        <taxon>Dikarya</taxon>
        <taxon>Ascomycota</taxon>
        <taxon>Pezizomycotina</taxon>
        <taxon>Dothideomycetes</taxon>
        <taxon>Dothideomycetes incertae sedis</taxon>
        <taxon>Botryosphaeriales</taxon>
        <taxon>Botryosphaeriaceae</taxon>
        <taxon>Botryosphaeria</taxon>
    </lineage>
</organism>
<dbReference type="InterPro" id="IPR021726">
    <property type="entry name" value="THO_THOC2_N"/>
</dbReference>
<feature type="compositionally biased region" description="Basic and acidic residues" evidence="6">
    <location>
        <begin position="2257"/>
        <end position="2272"/>
    </location>
</feature>
<proteinExistence type="inferred from homology"/>
<evidence type="ECO:0000256" key="5">
    <source>
        <dbReference type="SAM" id="Coils"/>
    </source>
</evidence>
<keyword evidence="5" id="KW-0175">Coiled coil</keyword>
<feature type="compositionally biased region" description="Basic and acidic residues" evidence="6">
    <location>
        <begin position="1183"/>
        <end position="1201"/>
    </location>
</feature>
<dbReference type="GO" id="GO:0006406">
    <property type="term" value="P:mRNA export from nucleus"/>
    <property type="evidence" value="ECO:0007669"/>
    <property type="project" value="InterPro"/>
</dbReference>
<feature type="compositionally biased region" description="Basic and acidic residues" evidence="6">
    <location>
        <begin position="2164"/>
        <end position="2173"/>
    </location>
</feature>
<feature type="compositionally biased region" description="Basic and acidic residues" evidence="6">
    <location>
        <begin position="2081"/>
        <end position="2091"/>
    </location>
</feature>
<evidence type="ECO:0000256" key="6">
    <source>
        <dbReference type="SAM" id="MobiDB-lite"/>
    </source>
</evidence>
<evidence type="ECO:0000256" key="2">
    <source>
        <dbReference type="ARBA" id="ARBA00007857"/>
    </source>
</evidence>
<feature type="domain" description="THO complex subunitTHOC2 C-terminal" evidence="7">
    <location>
        <begin position="1287"/>
        <end position="1592"/>
    </location>
</feature>
<evidence type="ECO:0000259" key="8">
    <source>
        <dbReference type="Pfam" id="PF11732"/>
    </source>
</evidence>
<feature type="compositionally biased region" description="Polar residues" evidence="6">
    <location>
        <begin position="1629"/>
        <end position="1650"/>
    </location>
</feature>
<dbReference type="Pfam" id="PF11732">
    <property type="entry name" value="Thoc2"/>
    <property type="match status" value="1"/>
</dbReference>
<dbReference type="OrthoDB" id="29024at2759"/>
<dbReference type="GO" id="GO:0000445">
    <property type="term" value="C:THO complex part of transcription export complex"/>
    <property type="evidence" value="ECO:0007669"/>
    <property type="project" value="TreeGrafter"/>
</dbReference>
<dbReference type="InterPro" id="IPR040007">
    <property type="entry name" value="Tho2"/>
</dbReference>
<feature type="compositionally biased region" description="Polar residues" evidence="6">
    <location>
        <begin position="2215"/>
        <end position="2224"/>
    </location>
</feature>
<feature type="compositionally biased region" description="Basic and acidic residues" evidence="6">
    <location>
        <begin position="2311"/>
        <end position="2340"/>
    </location>
</feature>
<evidence type="ECO:0000256" key="1">
    <source>
        <dbReference type="ARBA" id="ARBA00004123"/>
    </source>
</evidence>
<feature type="compositionally biased region" description="Basic and acidic residues" evidence="6">
    <location>
        <begin position="2280"/>
        <end position="2294"/>
    </location>
</feature>
<feature type="compositionally biased region" description="Low complexity" evidence="6">
    <location>
        <begin position="1248"/>
        <end position="1262"/>
    </location>
</feature>
<evidence type="ECO:0000256" key="3">
    <source>
        <dbReference type="ARBA" id="ARBA00019596"/>
    </source>
</evidence>
<comment type="subcellular location">
    <subcellularLocation>
        <location evidence="1">Nucleus</location>
    </subcellularLocation>
</comment>
<dbReference type="Proteomes" id="UP000572817">
    <property type="component" value="Unassembled WGS sequence"/>
</dbReference>
<feature type="coiled-coil region" evidence="5">
    <location>
        <begin position="1338"/>
        <end position="1376"/>
    </location>
</feature>
<feature type="compositionally biased region" description="Low complexity" evidence="6">
    <location>
        <begin position="33"/>
        <end position="42"/>
    </location>
</feature>
<name>A0A8H4N1Z4_9PEZI</name>
<accession>A0A8H4N1Z4</accession>
<feature type="compositionally biased region" description="Polar residues" evidence="6">
    <location>
        <begin position="2061"/>
        <end position="2070"/>
    </location>
</feature>
<dbReference type="EMBL" id="WWBZ02000062">
    <property type="protein sequence ID" value="KAF4303131.1"/>
    <property type="molecule type" value="Genomic_DNA"/>
</dbReference>
<feature type="compositionally biased region" description="Low complexity" evidence="6">
    <location>
        <begin position="82"/>
        <end position="95"/>
    </location>
</feature>
<evidence type="ECO:0000259" key="7">
    <source>
        <dbReference type="Pfam" id="PF11262"/>
    </source>
</evidence>
<feature type="region of interest" description="Disordered" evidence="6">
    <location>
        <begin position="1183"/>
        <end position="1265"/>
    </location>
</feature>
<feature type="compositionally biased region" description="Pro residues" evidence="6">
    <location>
        <begin position="2301"/>
        <end position="2310"/>
    </location>
</feature>
<protein>
    <recommendedName>
        <fullName evidence="3">THO complex subunit 2</fullName>
    </recommendedName>
</protein>
<dbReference type="GO" id="GO:0003729">
    <property type="term" value="F:mRNA binding"/>
    <property type="evidence" value="ECO:0007669"/>
    <property type="project" value="TreeGrafter"/>
</dbReference>
<keyword evidence="4" id="KW-0539">Nucleus</keyword>
<feature type="compositionally biased region" description="Acidic residues" evidence="6">
    <location>
        <begin position="1210"/>
        <end position="1221"/>
    </location>
</feature>
<feature type="compositionally biased region" description="Polar residues" evidence="6">
    <location>
        <begin position="1666"/>
        <end position="1676"/>
    </location>
</feature>
<feature type="compositionally biased region" description="Polar residues" evidence="6">
    <location>
        <begin position="2140"/>
        <end position="2163"/>
    </location>
</feature>
<feature type="compositionally biased region" description="Basic and acidic residues" evidence="6">
    <location>
        <begin position="1915"/>
        <end position="1953"/>
    </location>
</feature>
<comment type="caution">
    <text evidence="10">The sequence shown here is derived from an EMBL/GenBank/DDBJ whole genome shotgun (WGS) entry which is preliminary data.</text>
</comment>
<evidence type="ECO:0000256" key="4">
    <source>
        <dbReference type="ARBA" id="ARBA00023242"/>
    </source>
</evidence>
<feature type="compositionally biased region" description="Polar residues" evidence="6">
    <location>
        <begin position="2178"/>
        <end position="2198"/>
    </location>
</feature>
<feature type="compositionally biased region" description="Basic and acidic residues" evidence="6">
    <location>
        <begin position="54"/>
        <end position="70"/>
    </location>
</feature>
<evidence type="ECO:0000259" key="9">
    <source>
        <dbReference type="Pfam" id="PF16134"/>
    </source>
</evidence>
<feature type="region of interest" description="Disordered" evidence="6">
    <location>
        <begin position="1627"/>
        <end position="1687"/>
    </location>
</feature>
<feature type="compositionally biased region" description="Basic and acidic residues" evidence="6">
    <location>
        <begin position="2379"/>
        <end position="2416"/>
    </location>
</feature>
<dbReference type="Pfam" id="PF16134">
    <property type="entry name" value="THOC2_N"/>
    <property type="match status" value="1"/>
</dbReference>
<feature type="compositionally biased region" description="Polar residues" evidence="6">
    <location>
        <begin position="72"/>
        <end position="81"/>
    </location>
</feature>
<dbReference type="PANTHER" id="PTHR21597:SF0">
    <property type="entry name" value="THO COMPLEX SUBUNIT 2"/>
    <property type="match status" value="1"/>
</dbReference>
<feature type="region of interest" description="Disordered" evidence="6">
    <location>
        <begin position="1913"/>
        <end position="2465"/>
    </location>
</feature>
<dbReference type="PANTHER" id="PTHR21597">
    <property type="entry name" value="THO2 PROTEIN"/>
    <property type="match status" value="1"/>
</dbReference>
<feature type="compositionally biased region" description="Gly residues" evidence="6">
    <location>
        <begin position="2426"/>
        <end position="2436"/>
    </location>
</feature>
<comment type="similarity">
    <text evidence="2">Belongs to the THOC2 family.</text>
</comment>
<dbReference type="Pfam" id="PF11262">
    <property type="entry name" value="Tho2"/>
    <property type="match status" value="1"/>
</dbReference>
<feature type="compositionally biased region" description="Pro residues" evidence="6">
    <location>
        <begin position="119"/>
        <end position="139"/>
    </location>
</feature>
<reference evidence="10" key="1">
    <citation type="submission" date="2020-04" db="EMBL/GenBank/DDBJ databases">
        <title>Genome Assembly and Annotation of Botryosphaeria dothidea sdau 11-99, a Latent Pathogen of Apple Fruit Ring Rot in China.</title>
        <authorList>
            <person name="Yu C."/>
            <person name="Diao Y."/>
            <person name="Lu Q."/>
            <person name="Zhao J."/>
            <person name="Cui S."/>
            <person name="Peng C."/>
            <person name="He B."/>
            <person name="Liu H."/>
        </authorList>
    </citation>
    <scope>NUCLEOTIDE SEQUENCE [LARGE SCALE GENOMIC DNA]</scope>
    <source>
        <strain evidence="10">Sdau11-99</strain>
    </source>
</reference>
<evidence type="ECO:0000313" key="11">
    <source>
        <dbReference type="Proteomes" id="UP000572817"/>
    </source>
</evidence>
<feature type="compositionally biased region" description="Basic and acidic residues" evidence="6">
    <location>
        <begin position="1222"/>
        <end position="1244"/>
    </location>
</feature>
<dbReference type="InterPro" id="IPR032302">
    <property type="entry name" value="THOC2_N"/>
</dbReference>
<gene>
    <name evidence="10" type="ORF">GTA08_BOTSDO09289</name>
</gene>
<dbReference type="InterPro" id="IPR021418">
    <property type="entry name" value="THO_THOC2_C"/>
</dbReference>
<feature type="region of interest" description="Disordered" evidence="6">
    <location>
        <begin position="605"/>
        <end position="644"/>
    </location>
</feature>
<feature type="compositionally biased region" description="Low complexity" evidence="6">
    <location>
        <begin position="2437"/>
        <end position="2452"/>
    </location>
</feature>
<feature type="domain" description="THO complex subunit 2 N-terminal" evidence="9">
    <location>
        <begin position="150"/>
        <end position="904"/>
    </location>
</feature>
<dbReference type="GO" id="GO:0006397">
    <property type="term" value="P:mRNA processing"/>
    <property type="evidence" value="ECO:0007669"/>
    <property type="project" value="InterPro"/>
</dbReference>
<feature type="compositionally biased region" description="Low complexity" evidence="6">
    <location>
        <begin position="107"/>
        <end position="118"/>
    </location>
</feature>
<feature type="compositionally biased region" description="Basic residues" evidence="6">
    <location>
        <begin position="1"/>
        <end position="10"/>
    </location>
</feature>
<feature type="compositionally biased region" description="Basic and acidic residues" evidence="6">
    <location>
        <begin position="619"/>
        <end position="634"/>
    </location>
</feature>
<keyword evidence="11" id="KW-1185">Reference proteome</keyword>